<sequence>MVIEIKSIASLTELENRNKLNYLFNNCPIPDDERLANSGLFVKRQDLTKQLFFNDLYSKFIGVHGVIMEFGVRWGQNLVTLNNLRGIHEPFNYSRKIIGFDTFTGFANVSEKDGNHKIIKKGAFSVTNEYEKYLDEVLDYHEKECPVSHIKKNILIKGDAVEMLEKYLEEHPETIIAFAYFDFDVYEPTKKCLELIKPYLTKGSIIGFDELNDPQFPGETVALKESLGLNNVAIKRSKYSGIQSYFEFL</sequence>
<dbReference type="InterPro" id="IPR008884">
    <property type="entry name" value="TylF_MeTrfase"/>
</dbReference>
<proteinExistence type="predicted"/>
<accession>A0A0A2N0J3</accession>
<keyword evidence="2" id="KW-1185">Reference proteome</keyword>
<comment type="caution">
    <text evidence="1">The sequence shown here is derived from an EMBL/GenBank/DDBJ whole genome shotgun (WGS) entry which is preliminary data.</text>
</comment>
<dbReference type="PANTHER" id="PTHR40036:SF1">
    <property type="entry name" value="MACROCIN O-METHYLTRANSFERASE"/>
    <property type="match status" value="1"/>
</dbReference>
<protein>
    <submittedName>
        <fullName evidence="1">Crotonobetainyl-CoA:carnitine CoA-transferase</fullName>
    </submittedName>
</protein>
<dbReference type="InterPro" id="IPR029063">
    <property type="entry name" value="SAM-dependent_MTases_sf"/>
</dbReference>
<name>A0A0A2N0J3_9FLAO</name>
<dbReference type="STRING" id="1107311.Q767_00865"/>
<dbReference type="Proteomes" id="UP000030149">
    <property type="component" value="Unassembled WGS sequence"/>
</dbReference>
<dbReference type="RefSeq" id="WP_035629613.1">
    <property type="nucleotide sequence ID" value="NZ_AVCS01000015.1"/>
</dbReference>
<dbReference type="AlphaFoldDB" id="A0A0A2N0J3"/>
<keyword evidence="1" id="KW-0808">Transferase</keyword>
<reference evidence="1 2" key="2">
    <citation type="journal article" date="2015" name="Stand. Genomic Sci.">
        <title>High quality draft genomic sequence of Flavobacterium enshiense DK69(T) and comparison among Flavobacterium genomes.</title>
        <authorList>
            <person name="Zeng Z."/>
            <person name="Chen C."/>
            <person name="Du H."/>
            <person name="Wang G."/>
            <person name="Li M."/>
        </authorList>
    </citation>
    <scope>NUCLEOTIDE SEQUENCE [LARGE SCALE GENOMIC DNA]</scope>
    <source>
        <strain evidence="1 2">DK69</strain>
    </source>
</reference>
<dbReference type="EMBL" id="JRLZ01000001">
    <property type="protein sequence ID" value="KGO97188.1"/>
    <property type="molecule type" value="Genomic_DNA"/>
</dbReference>
<dbReference type="OrthoDB" id="3826968at2"/>
<dbReference type="PATRIC" id="fig|1107311.5.peg.175"/>
<gene>
    <name evidence="1" type="ORF">Q767_00865</name>
</gene>
<dbReference type="GO" id="GO:0016740">
    <property type="term" value="F:transferase activity"/>
    <property type="evidence" value="ECO:0007669"/>
    <property type="project" value="UniProtKB-KW"/>
</dbReference>
<dbReference type="Gene3D" id="3.40.50.150">
    <property type="entry name" value="Vaccinia Virus protein VP39"/>
    <property type="match status" value="1"/>
</dbReference>
<evidence type="ECO:0000313" key="2">
    <source>
        <dbReference type="Proteomes" id="UP000030149"/>
    </source>
</evidence>
<organism evidence="1 2">
    <name type="scientific">Flavobacterium enshiense DK69</name>
    <dbReference type="NCBI Taxonomy" id="1107311"/>
    <lineage>
        <taxon>Bacteria</taxon>
        <taxon>Pseudomonadati</taxon>
        <taxon>Bacteroidota</taxon>
        <taxon>Flavobacteriia</taxon>
        <taxon>Flavobacteriales</taxon>
        <taxon>Flavobacteriaceae</taxon>
        <taxon>Flavobacterium</taxon>
    </lineage>
</organism>
<dbReference type="eggNOG" id="COG4122">
    <property type="taxonomic scope" value="Bacteria"/>
</dbReference>
<reference evidence="2" key="1">
    <citation type="submission" date="2013-09" db="EMBL/GenBank/DDBJ databases">
        <authorList>
            <person name="Zeng Z."/>
            <person name="Chen C."/>
        </authorList>
    </citation>
    <scope>NUCLEOTIDE SEQUENCE [LARGE SCALE GENOMIC DNA]</scope>
    <source>
        <strain evidence="2">DK69</strain>
    </source>
</reference>
<dbReference type="PANTHER" id="PTHR40036">
    <property type="entry name" value="MACROCIN O-METHYLTRANSFERASE"/>
    <property type="match status" value="1"/>
</dbReference>
<evidence type="ECO:0000313" key="1">
    <source>
        <dbReference type="EMBL" id="KGO97188.1"/>
    </source>
</evidence>